<feature type="compositionally biased region" description="Low complexity" evidence="1">
    <location>
        <begin position="369"/>
        <end position="390"/>
    </location>
</feature>
<keyword evidence="3" id="KW-1185">Reference proteome</keyword>
<evidence type="ECO:0000313" key="2">
    <source>
        <dbReference type="EMBL" id="OWR46511.1"/>
    </source>
</evidence>
<dbReference type="eggNOG" id="ENOG502QTQK">
    <property type="taxonomic scope" value="Eukaryota"/>
</dbReference>
<dbReference type="InParanoid" id="A0A212EYH1"/>
<feature type="region of interest" description="Disordered" evidence="1">
    <location>
        <begin position="80"/>
        <end position="113"/>
    </location>
</feature>
<dbReference type="Proteomes" id="UP000007151">
    <property type="component" value="Unassembled WGS sequence"/>
</dbReference>
<dbReference type="EMBL" id="AGBW02011531">
    <property type="protein sequence ID" value="OWR46511.1"/>
    <property type="molecule type" value="Genomic_DNA"/>
</dbReference>
<dbReference type="KEGG" id="dpl:KGM_200488"/>
<proteinExistence type="predicted"/>
<feature type="region of interest" description="Disordered" evidence="1">
    <location>
        <begin position="309"/>
        <end position="427"/>
    </location>
</feature>
<feature type="compositionally biased region" description="Gly residues" evidence="1">
    <location>
        <begin position="356"/>
        <end position="368"/>
    </location>
</feature>
<dbReference type="AlphaFoldDB" id="A0A212EYH1"/>
<organism evidence="2 3">
    <name type="scientific">Danaus plexippus plexippus</name>
    <dbReference type="NCBI Taxonomy" id="278856"/>
    <lineage>
        <taxon>Eukaryota</taxon>
        <taxon>Metazoa</taxon>
        <taxon>Ecdysozoa</taxon>
        <taxon>Arthropoda</taxon>
        <taxon>Hexapoda</taxon>
        <taxon>Insecta</taxon>
        <taxon>Pterygota</taxon>
        <taxon>Neoptera</taxon>
        <taxon>Endopterygota</taxon>
        <taxon>Lepidoptera</taxon>
        <taxon>Glossata</taxon>
        <taxon>Ditrysia</taxon>
        <taxon>Papilionoidea</taxon>
        <taxon>Nymphalidae</taxon>
        <taxon>Danainae</taxon>
        <taxon>Danaini</taxon>
        <taxon>Danaina</taxon>
        <taxon>Danaus</taxon>
        <taxon>Danaus</taxon>
    </lineage>
</organism>
<comment type="caution">
    <text evidence="2">The sequence shown here is derived from an EMBL/GenBank/DDBJ whole genome shotgun (WGS) entry which is preliminary data.</text>
</comment>
<feature type="compositionally biased region" description="Basic residues" evidence="1">
    <location>
        <begin position="340"/>
        <end position="350"/>
    </location>
</feature>
<evidence type="ECO:0000256" key="1">
    <source>
        <dbReference type="SAM" id="MobiDB-lite"/>
    </source>
</evidence>
<protein>
    <submittedName>
        <fullName evidence="2">Uncharacterized protein</fullName>
    </submittedName>
</protein>
<name>A0A212EYH1_DANPL</name>
<gene>
    <name evidence="2" type="ORF">KGM_200488</name>
</gene>
<evidence type="ECO:0000313" key="3">
    <source>
        <dbReference type="Proteomes" id="UP000007151"/>
    </source>
</evidence>
<sequence>MECLQLRSPPGPAFHYLISEQAKSLVALQELQNEVGALLEFRDLVIETFPNLRSKMAPSTPASGTRRDWEPGVRVRRKLAAGGGEPRTKPQPSVQDSGFSTETSCKDAHSAAAARPRPLEDELWALLDVIQRKGVRLRDEAELLRGELDEKHSETAEESFARALSTSDCTDVVRLRSERDALLAHAARLEAEAEAGAGTTSPLCTPLGRLDRALATPARTPRVTTPDSKKFAAILQESNPVELRRHLLISTVQNQVFSDQLRRASSQRTALLDQLKLVGDENEDLKFRLEEKCIELEGARARVRQLEAQGVSNADRSSMRDLQPVVLPDEPGLSETPRQRPSRIPRHKAAAPRPPTGGGTGSASGGTGVSRPPSSHSVRSSRSATSCRSRQPSSGGPAPLGSRKDKSSVPVRRSPSHDPKVRGGRSFWNSWFTFKDT</sequence>
<accession>A0A212EYH1</accession>
<reference evidence="2 3" key="1">
    <citation type="journal article" date="2011" name="Cell">
        <title>The monarch butterfly genome yields insights into long-distance migration.</title>
        <authorList>
            <person name="Zhan S."/>
            <person name="Merlin C."/>
            <person name="Boore J.L."/>
            <person name="Reppert S.M."/>
        </authorList>
    </citation>
    <scope>NUCLEOTIDE SEQUENCE [LARGE SCALE GENOMIC DNA]</scope>
    <source>
        <strain evidence="2">F-2</strain>
    </source>
</reference>
<feature type="compositionally biased region" description="Polar residues" evidence="1">
    <location>
        <begin position="90"/>
        <end position="103"/>
    </location>
</feature>